<dbReference type="SUPFAM" id="SSF48403">
    <property type="entry name" value="Ankyrin repeat"/>
    <property type="match status" value="2"/>
</dbReference>
<dbReference type="InterPro" id="IPR002110">
    <property type="entry name" value="Ankyrin_rpt"/>
</dbReference>
<dbReference type="PROSITE" id="PS50297">
    <property type="entry name" value="ANK_REP_REGION"/>
    <property type="match status" value="1"/>
</dbReference>
<dbReference type="InterPro" id="IPR011009">
    <property type="entry name" value="Kinase-like_dom_sf"/>
</dbReference>
<dbReference type="Gene3D" id="1.10.510.10">
    <property type="entry name" value="Transferase(Phosphotransferase) domain 1"/>
    <property type="match status" value="1"/>
</dbReference>
<dbReference type="STRING" id="97972.A0A2V1CYZ9"/>
<dbReference type="GO" id="GO:0004672">
    <property type="term" value="F:protein kinase activity"/>
    <property type="evidence" value="ECO:0007669"/>
    <property type="project" value="InterPro"/>
</dbReference>
<organism evidence="5 6">
    <name type="scientific">Periconia macrospinosa</name>
    <dbReference type="NCBI Taxonomy" id="97972"/>
    <lineage>
        <taxon>Eukaryota</taxon>
        <taxon>Fungi</taxon>
        <taxon>Dikarya</taxon>
        <taxon>Ascomycota</taxon>
        <taxon>Pezizomycotina</taxon>
        <taxon>Dothideomycetes</taxon>
        <taxon>Pleosporomycetidae</taxon>
        <taxon>Pleosporales</taxon>
        <taxon>Massarineae</taxon>
        <taxon>Periconiaceae</taxon>
        <taxon>Periconia</taxon>
    </lineage>
</organism>
<feature type="repeat" description="ANK" evidence="3">
    <location>
        <begin position="871"/>
        <end position="903"/>
    </location>
</feature>
<keyword evidence="6" id="KW-1185">Reference proteome</keyword>
<feature type="domain" description="Protein kinase" evidence="4">
    <location>
        <begin position="1"/>
        <end position="273"/>
    </location>
</feature>
<dbReference type="PANTHER" id="PTHR24198:SF165">
    <property type="entry name" value="ANKYRIN REPEAT-CONTAINING PROTEIN-RELATED"/>
    <property type="match status" value="1"/>
</dbReference>
<gene>
    <name evidence="5" type="ORF">DM02DRAFT_708541</name>
</gene>
<dbReference type="InterPro" id="IPR008271">
    <property type="entry name" value="Ser/Thr_kinase_AS"/>
</dbReference>
<dbReference type="InterPro" id="IPR036770">
    <property type="entry name" value="Ankyrin_rpt-contain_sf"/>
</dbReference>
<dbReference type="SUPFAM" id="SSF56112">
    <property type="entry name" value="Protein kinase-like (PK-like)"/>
    <property type="match status" value="1"/>
</dbReference>
<keyword evidence="2 3" id="KW-0040">ANK repeat</keyword>
<dbReference type="PANTHER" id="PTHR24198">
    <property type="entry name" value="ANKYRIN REPEAT AND PROTEIN KINASE DOMAIN-CONTAINING PROTEIN"/>
    <property type="match status" value="1"/>
</dbReference>
<protein>
    <recommendedName>
        <fullName evidence="4">Protein kinase domain-containing protein</fullName>
    </recommendedName>
</protein>
<evidence type="ECO:0000256" key="3">
    <source>
        <dbReference type="PROSITE-ProRule" id="PRU00023"/>
    </source>
</evidence>
<dbReference type="InterPro" id="IPR000719">
    <property type="entry name" value="Prot_kinase_dom"/>
</dbReference>
<evidence type="ECO:0000259" key="4">
    <source>
        <dbReference type="PROSITE" id="PS50011"/>
    </source>
</evidence>
<dbReference type="SMART" id="SM00220">
    <property type="entry name" value="S_TKc"/>
    <property type="match status" value="1"/>
</dbReference>
<dbReference type="Proteomes" id="UP000244855">
    <property type="component" value="Unassembled WGS sequence"/>
</dbReference>
<dbReference type="PROSITE" id="PS50088">
    <property type="entry name" value="ANK_REPEAT"/>
    <property type="match status" value="1"/>
</dbReference>
<evidence type="ECO:0000256" key="1">
    <source>
        <dbReference type="ARBA" id="ARBA00022737"/>
    </source>
</evidence>
<evidence type="ECO:0000313" key="5">
    <source>
        <dbReference type="EMBL" id="PVH90891.1"/>
    </source>
</evidence>
<dbReference type="PROSITE" id="PS00108">
    <property type="entry name" value="PROTEIN_KINASE_ST"/>
    <property type="match status" value="1"/>
</dbReference>
<dbReference type="PROSITE" id="PS50011">
    <property type="entry name" value="PROTEIN_KINASE_DOM"/>
    <property type="match status" value="1"/>
</dbReference>
<proteinExistence type="predicted"/>
<evidence type="ECO:0000313" key="6">
    <source>
        <dbReference type="Proteomes" id="UP000244855"/>
    </source>
</evidence>
<dbReference type="GO" id="GO:0005524">
    <property type="term" value="F:ATP binding"/>
    <property type="evidence" value="ECO:0007669"/>
    <property type="project" value="InterPro"/>
</dbReference>
<dbReference type="SMART" id="SM00248">
    <property type="entry name" value="ANK"/>
    <property type="match status" value="8"/>
</dbReference>
<accession>A0A2V1CYZ9</accession>
<dbReference type="Gene3D" id="1.25.40.20">
    <property type="entry name" value="Ankyrin repeat-containing domain"/>
    <property type="match status" value="4"/>
</dbReference>
<dbReference type="Pfam" id="PF12796">
    <property type="entry name" value="Ank_2"/>
    <property type="match status" value="1"/>
</dbReference>
<dbReference type="EMBL" id="KZ806052">
    <property type="protein sequence ID" value="PVH90891.1"/>
    <property type="molecule type" value="Genomic_DNA"/>
</dbReference>
<dbReference type="OrthoDB" id="626167at2759"/>
<sequence>MATLPLFEADLFEERSLFDHRFDQTIYLLGTLGVKGFLISDIISGLDAIHRDRFIHGDLKPQNILIFHHSQEDRYTAKIADFGFSDDIEGLPFGDEGNPAGGTDYWNAPECFDPHADFRTCRQPSRDLYSFGLVAMYIVASQLPFGPDRGPDWANAYETVTATKILVGAVSEVSGFFNGASGRLSLDLNAGWEEALHQYLDDSDNIRPDDISNPKLSVGVMDELLWRQHASWLLDEKATRGYLPYGVTLLPHILAKDPNKRGHTHQWFRLLWIDPHRSSATSSTWRDITSSSLRDEWTSLNACLSFYSVICTTDFEQKRRAAPGYIANRVFRELSPTMAASLRRGIVSEIKNAKSHALEAAIQALDLYTSGYPSKEVPDISPLLLERMKTWGTRPANDAETIRLRSVVLASMQLGNRRYPPTILTQEVESEVILSGLCLDLYGFEKYSGTHAFNDSFRQLLDKLLDVFSEEVRLRILRLWHSAYRLADVSHAVHWSRNTLQSQPSSDPQYDPEWNRIAQAIRRDDVRAFEQVFAKKTLPEEISLDTAKGTQNLMLLIIEQHLPNILAYLVEQKAVDLNKSLTIADQPMRPVQLACYQGNLDAVCTLLALGADPCSLLEFGFVKECIESGKMGSMSVLLMIKSRYAGPGSKPALKYRDIQTFDFNRKEYDTELGPRTASPILIAIAQNSWSTFAELVSIGVDINAPCFGRFNPLQAAVQFRRPLFVATLLDAGADPTVRTHGKTPLHHFVEKFHPTDGEIQWLYGDITWVESEEQKAVDADRHDHIILELLLRHPKMNLNARDLTGKTPFAAAMQAGRIAWAEKIMQAGGDPMVRMFDGSSPLHCLALKGMVKEARWLLERWPDMVHSEDYSKRTPIHNAMQAGQDEMIQLFLENGHNITSQDSFGYTILHHTLVLGQIDTFHMIWSKIQQSHKNKLKDILTVQDIFGRTLLHLLAELSAMRQDDFKPYISFLENDILPLVNPREHIDHRGLNPLHFAAASTAKVCRILLDAGFPGDARDSHGTRPFDLASLAGNTATLPILCPWDNPTPSIKWTDEDGKNSWRIVTILNDHINRVSLAHAIGAELAISQVRRADYGNYASGLVPAIRVHRMGFLTHNGLVLPHCVFCTAAPVEVEGLGCQLLGCVLAAFQCPEERIQEQPQKQNWFVSKARKVKLRLSSNGKSKTGTGDRSEVEYRAKDDQATLDAELQSTNTHPTKPDILIENIDKLLSGIYEVLKAVVTVPSELVKPKKGQDVGRADRISALLSNPDGTKRRNLIMSGVWESGLKGEEVNYLAGRPYEVVGFTASTNYHLAKFKGFNRPS</sequence>
<keyword evidence="1" id="KW-0677">Repeat</keyword>
<reference evidence="5 6" key="1">
    <citation type="journal article" date="2018" name="Sci. Rep.">
        <title>Comparative genomics provides insights into the lifestyle and reveals functional heterogeneity of dark septate endophytic fungi.</title>
        <authorList>
            <person name="Knapp D.G."/>
            <person name="Nemeth J.B."/>
            <person name="Barry K."/>
            <person name="Hainaut M."/>
            <person name="Henrissat B."/>
            <person name="Johnson J."/>
            <person name="Kuo A."/>
            <person name="Lim J.H.P."/>
            <person name="Lipzen A."/>
            <person name="Nolan M."/>
            <person name="Ohm R.A."/>
            <person name="Tamas L."/>
            <person name="Grigoriev I.V."/>
            <person name="Spatafora J.W."/>
            <person name="Nagy L.G."/>
            <person name="Kovacs G.M."/>
        </authorList>
    </citation>
    <scope>NUCLEOTIDE SEQUENCE [LARGE SCALE GENOMIC DNA]</scope>
    <source>
        <strain evidence="5 6">DSE2036</strain>
    </source>
</reference>
<dbReference type="Pfam" id="PF00069">
    <property type="entry name" value="Pkinase"/>
    <property type="match status" value="1"/>
</dbReference>
<name>A0A2V1CYZ9_9PLEO</name>
<evidence type="ECO:0000256" key="2">
    <source>
        <dbReference type="ARBA" id="ARBA00023043"/>
    </source>
</evidence>